<comment type="pathway">
    <text evidence="1">Lipid metabolism; fatty acid biosynthesis.</text>
</comment>
<proteinExistence type="inferred from homology"/>
<comment type="similarity">
    <text evidence="2 8">Belongs to the short-chain dehydrogenases/reductases (SDR) family. FabI subfamily.</text>
</comment>
<feature type="binding site" evidence="10">
    <location>
        <position position="95"/>
    </location>
    <ligand>
        <name>substrate</name>
    </ligand>
</feature>
<evidence type="ECO:0000256" key="8">
    <source>
        <dbReference type="PIRNR" id="PIRNR000094"/>
    </source>
</evidence>
<evidence type="ECO:0000256" key="3">
    <source>
        <dbReference type="ARBA" id="ARBA00022516"/>
    </source>
</evidence>
<evidence type="ECO:0000313" key="12">
    <source>
        <dbReference type="EMBL" id="HFK98568.1"/>
    </source>
</evidence>
<evidence type="ECO:0000256" key="9">
    <source>
        <dbReference type="PIRSR" id="PIRSR000094-1"/>
    </source>
</evidence>
<organism evidence="12">
    <name type="scientific">Desulfacinum infernum</name>
    <dbReference type="NCBI Taxonomy" id="35837"/>
    <lineage>
        <taxon>Bacteria</taxon>
        <taxon>Pseudomonadati</taxon>
        <taxon>Thermodesulfobacteriota</taxon>
        <taxon>Syntrophobacteria</taxon>
        <taxon>Syntrophobacterales</taxon>
        <taxon>Syntrophobacteraceae</taxon>
        <taxon>Desulfacinum</taxon>
    </lineage>
</organism>
<dbReference type="SUPFAM" id="SSF51735">
    <property type="entry name" value="NAD(P)-binding Rossmann-fold domains"/>
    <property type="match status" value="1"/>
</dbReference>
<keyword evidence="5 8" id="KW-0560">Oxidoreductase</keyword>
<dbReference type="GO" id="GO:0006633">
    <property type="term" value="P:fatty acid biosynthetic process"/>
    <property type="evidence" value="ECO:0007669"/>
    <property type="project" value="UniProtKB-UniPathway"/>
</dbReference>
<dbReference type="Pfam" id="PF13561">
    <property type="entry name" value="adh_short_C2"/>
    <property type="match status" value="1"/>
</dbReference>
<keyword evidence="6" id="KW-0443">Lipid metabolism</keyword>
<feature type="binding site" evidence="11">
    <location>
        <position position="92"/>
    </location>
    <ligand>
        <name>NAD(+)</name>
        <dbReference type="ChEBI" id="CHEBI:57540"/>
    </ligand>
</feature>
<evidence type="ECO:0000256" key="5">
    <source>
        <dbReference type="ARBA" id="ARBA00023002"/>
    </source>
</evidence>
<sequence length="267" mass="28665">MQGLDGKKALVLGVANKMSLAWAIARAFRAHGADVALGCVESSRRRVEKLAREAGCGPVLVCDVRREDDIGALFRKLAEVFEGRLDILVHSIAYADLEYLGGEFIGTPRRVWTEALEISAYSFLACVREGRPLLRASQGASVITLSYAGSREVVPGYNIMGVAKAALESAVRYLAYDLGPENIRINALSPGPVRTVSALAVQNFETALKVMESHAPMLRNVTAEEVAAAALFLASPLSRAMTGCVLPVDAGAHILCRPSIARCELKR</sequence>
<evidence type="ECO:0000256" key="1">
    <source>
        <dbReference type="ARBA" id="ARBA00005194"/>
    </source>
</evidence>
<feature type="binding site" evidence="11">
    <location>
        <position position="164"/>
    </location>
    <ligand>
        <name>NAD(+)</name>
        <dbReference type="ChEBI" id="CHEBI:57540"/>
    </ligand>
</feature>
<dbReference type="PIRSF" id="PIRSF000094">
    <property type="entry name" value="Enoyl-ACP_rdct"/>
    <property type="match status" value="1"/>
</dbReference>
<dbReference type="AlphaFoldDB" id="A0A832A4Q3"/>
<comment type="catalytic activity">
    <reaction evidence="8">
        <text>a 2,3-saturated acyl-[ACP] + NAD(+) = a (2E)-enoyl-[ACP] + NADH + H(+)</text>
        <dbReference type="Rhea" id="RHEA:10240"/>
        <dbReference type="Rhea" id="RHEA-COMP:9925"/>
        <dbReference type="Rhea" id="RHEA-COMP:9926"/>
        <dbReference type="ChEBI" id="CHEBI:15378"/>
        <dbReference type="ChEBI" id="CHEBI:57540"/>
        <dbReference type="ChEBI" id="CHEBI:57945"/>
        <dbReference type="ChEBI" id="CHEBI:78784"/>
        <dbReference type="ChEBI" id="CHEBI:78785"/>
        <dbReference type="EC" id="1.3.1.9"/>
    </reaction>
</comment>
<dbReference type="GO" id="GO:0004318">
    <property type="term" value="F:enoyl-[acyl-carrier-protein] reductase (NADH) activity"/>
    <property type="evidence" value="ECO:0007669"/>
    <property type="project" value="UniProtKB-EC"/>
</dbReference>
<dbReference type="PANTHER" id="PTHR43159:SF2">
    <property type="entry name" value="ENOYL-[ACYL-CARRIER-PROTEIN] REDUCTASE [NADH], CHLOROPLASTIC"/>
    <property type="match status" value="1"/>
</dbReference>
<evidence type="ECO:0000256" key="10">
    <source>
        <dbReference type="PIRSR" id="PIRSR000094-2"/>
    </source>
</evidence>
<accession>A0A832A4Q3</accession>
<dbReference type="EC" id="1.3.1.9" evidence="8"/>
<protein>
    <recommendedName>
        <fullName evidence="8">Enoyl-[acyl-carrier-protein] reductase [NADH]</fullName>
        <ecNumber evidence="8">1.3.1.9</ecNumber>
    </recommendedName>
</protein>
<dbReference type="Gene3D" id="3.40.50.720">
    <property type="entry name" value="NAD(P)-binding Rossmann-like Domain"/>
    <property type="match status" value="1"/>
</dbReference>
<feature type="binding site" evidence="11">
    <location>
        <position position="13"/>
    </location>
    <ligand>
        <name>NAD(+)</name>
        <dbReference type="ChEBI" id="CHEBI:57540"/>
    </ligand>
</feature>
<name>A0A832A4Q3_9BACT</name>
<keyword evidence="7 8" id="KW-0275">Fatty acid biosynthesis</keyword>
<evidence type="ECO:0000256" key="2">
    <source>
        <dbReference type="ARBA" id="ARBA00009233"/>
    </source>
</evidence>
<dbReference type="InterPro" id="IPR002347">
    <property type="entry name" value="SDR_fam"/>
</dbReference>
<evidence type="ECO:0000256" key="6">
    <source>
        <dbReference type="ARBA" id="ARBA00023098"/>
    </source>
</evidence>
<keyword evidence="8 11" id="KW-0520">NAD</keyword>
<gene>
    <name evidence="12" type="ORF">ENS06_14740</name>
</gene>
<dbReference type="PANTHER" id="PTHR43159">
    <property type="entry name" value="ENOYL-[ACYL-CARRIER-PROTEIN] REDUCTASE"/>
    <property type="match status" value="1"/>
</dbReference>
<evidence type="ECO:0000256" key="4">
    <source>
        <dbReference type="ARBA" id="ARBA00022832"/>
    </source>
</evidence>
<reference evidence="12" key="1">
    <citation type="journal article" date="2020" name="mSystems">
        <title>Genome- and Community-Level Interaction Insights into Carbon Utilization and Element Cycling Functions of Hydrothermarchaeota in Hydrothermal Sediment.</title>
        <authorList>
            <person name="Zhou Z."/>
            <person name="Liu Y."/>
            <person name="Xu W."/>
            <person name="Pan J."/>
            <person name="Luo Z.H."/>
            <person name="Li M."/>
        </authorList>
    </citation>
    <scope>NUCLEOTIDE SEQUENCE [LARGE SCALE GENOMIC DNA]</scope>
    <source>
        <strain evidence="12">SpSt-456</strain>
    </source>
</reference>
<dbReference type="InterPro" id="IPR014358">
    <property type="entry name" value="Enoyl-ACP_Rdtase_NADH"/>
</dbReference>
<feature type="binding site" evidence="11">
    <location>
        <begin position="193"/>
        <end position="197"/>
    </location>
    <ligand>
        <name>NAD(+)</name>
        <dbReference type="ChEBI" id="CHEBI:57540"/>
    </ligand>
</feature>
<feature type="active site" description="Proton acceptor" evidence="9">
    <location>
        <position position="157"/>
    </location>
</feature>
<dbReference type="PRINTS" id="PR00081">
    <property type="entry name" value="GDHRDH"/>
</dbReference>
<dbReference type="UniPathway" id="UPA00094"/>
<keyword evidence="4" id="KW-0276">Fatty acid metabolism</keyword>
<comment type="caution">
    <text evidence="12">The sequence shown here is derived from an EMBL/GenBank/DDBJ whole genome shotgun (WGS) entry which is preliminary data.</text>
</comment>
<dbReference type="Gene3D" id="1.10.8.400">
    <property type="entry name" value="Enoyl acyl carrier protein reductase"/>
    <property type="match status" value="1"/>
</dbReference>
<evidence type="ECO:0000256" key="11">
    <source>
        <dbReference type="PIRSR" id="PIRSR000094-3"/>
    </source>
</evidence>
<dbReference type="EMBL" id="DSTK01000040">
    <property type="protein sequence ID" value="HFK98568.1"/>
    <property type="molecule type" value="Genomic_DNA"/>
</dbReference>
<evidence type="ECO:0000256" key="7">
    <source>
        <dbReference type="ARBA" id="ARBA00023160"/>
    </source>
</evidence>
<dbReference type="InterPro" id="IPR036291">
    <property type="entry name" value="NAD(P)-bd_dom_sf"/>
</dbReference>
<keyword evidence="3 8" id="KW-0444">Lipid biosynthesis</keyword>
<feature type="active site" description="Proton acceptor" evidence="9">
    <location>
        <position position="147"/>
    </location>
</feature>
<feature type="binding site" evidence="11">
    <location>
        <begin position="63"/>
        <end position="64"/>
    </location>
    <ligand>
        <name>NAD(+)</name>
        <dbReference type="ChEBI" id="CHEBI:57540"/>
    </ligand>
</feature>